<reference evidence="2" key="1">
    <citation type="journal article" date="2016" name="Nature">
        <title>Genome evolution in the allotetraploid frog Xenopus laevis.</title>
        <authorList>
            <person name="Session A.M."/>
            <person name="Uno Y."/>
            <person name="Kwon T."/>
            <person name="Chapman J.A."/>
            <person name="Toyoda A."/>
            <person name="Takahashi S."/>
            <person name="Fukui A."/>
            <person name="Hikosaka A."/>
            <person name="Suzuki A."/>
            <person name="Kondo M."/>
            <person name="van Heeringen S.J."/>
            <person name="Quigley I."/>
            <person name="Heinz S."/>
            <person name="Ogino H."/>
            <person name="Ochi H."/>
            <person name="Hellsten U."/>
            <person name="Lyons J.B."/>
            <person name="Simakov O."/>
            <person name="Putnam N."/>
            <person name="Stites J."/>
            <person name="Kuroki Y."/>
            <person name="Tanaka T."/>
            <person name="Michiue T."/>
            <person name="Watanabe M."/>
            <person name="Bogdanovic O."/>
            <person name="Lister R."/>
            <person name="Georgiou G."/>
            <person name="Paranjpe S.S."/>
            <person name="van Kruijsbergen I."/>
            <person name="Shu S."/>
            <person name="Carlson J."/>
            <person name="Kinoshita T."/>
            <person name="Ohta Y."/>
            <person name="Mawaribuchi S."/>
            <person name="Jenkins J."/>
            <person name="Grimwood J."/>
            <person name="Schmutz J."/>
            <person name="Mitros T."/>
            <person name="Mozaffari S.V."/>
            <person name="Suzuki Y."/>
            <person name="Haramoto Y."/>
            <person name="Yamamoto T.S."/>
            <person name="Takagi C."/>
            <person name="Heald R."/>
            <person name="Miller K."/>
            <person name="Haudenschild C."/>
            <person name="Kitzman J."/>
            <person name="Nakayama T."/>
            <person name="Izutsu Y."/>
            <person name="Robert J."/>
            <person name="Fortriede J."/>
            <person name="Burns K."/>
            <person name="Lotay V."/>
            <person name="Karimi K."/>
            <person name="Yasuoka Y."/>
            <person name="Dichmann D.S."/>
            <person name="Flajnik M.F."/>
            <person name="Houston D.W."/>
            <person name="Shendure J."/>
            <person name="DuPasquier L."/>
            <person name="Vize P.D."/>
            <person name="Zorn A.M."/>
            <person name="Ito M."/>
            <person name="Marcotte E.M."/>
            <person name="Wallingford J.B."/>
            <person name="Ito Y."/>
            <person name="Asashima M."/>
            <person name="Ueno N."/>
            <person name="Matsuda Y."/>
            <person name="Veenstra G.J."/>
            <person name="Fujiyama A."/>
            <person name="Harland R.M."/>
            <person name="Taira M."/>
            <person name="Rokhsar D.S."/>
        </authorList>
    </citation>
    <scope>NUCLEOTIDE SEQUENCE [LARGE SCALE GENOMIC DNA]</scope>
    <source>
        <strain evidence="2">J</strain>
    </source>
</reference>
<dbReference type="Proteomes" id="UP000694892">
    <property type="component" value="Chromosome 1S"/>
</dbReference>
<protein>
    <submittedName>
        <fullName evidence="1">Uncharacterized protein</fullName>
    </submittedName>
</protein>
<evidence type="ECO:0000313" key="1">
    <source>
        <dbReference type="EMBL" id="OCT96715.1"/>
    </source>
</evidence>
<gene>
    <name evidence="1" type="ORF">XELAEV_18008927mg</name>
</gene>
<name>A0A974DSK0_XENLA</name>
<sequence length="71" mass="7983">MSLVKTPQKKICNQDLIFNSHSKCYYSLCIHQQSSMLGNVVQYQLKPTSSLYQILTTACLVKCDPTNSLAI</sequence>
<accession>A0A974DSK0</accession>
<organism evidence="1 2">
    <name type="scientific">Xenopus laevis</name>
    <name type="common">African clawed frog</name>
    <dbReference type="NCBI Taxonomy" id="8355"/>
    <lineage>
        <taxon>Eukaryota</taxon>
        <taxon>Metazoa</taxon>
        <taxon>Chordata</taxon>
        <taxon>Craniata</taxon>
        <taxon>Vertebrata</taxon>
        <taxon>Euteleostomi</taxon>
        <taxon>Amphibia</taxon>
        <taxon>Batrachia</taxon>
        <taxon>Anura</taxon>
        <taxon>Pipoidea</taxon>
        <taxon>Pipidae</taxon>
        <taxon>Xenopodinae</taxon>
        <taxon>Xenopus</taxon>
        <taxon>Xenopus</taxon>
    </lineage>
</organism>
<dbReference type="AlphaFoldDB" id="A0A974DSK0"/>
<dbReference type="EMBL" id="CM004467">
    <property type="protein sequence ID" value="OCT96715.1"/>
    <property type="molecule type" value="Genomic_DNA"/>
</dbReference>
<proteinExistence type="predicted"/>
<evidence type="ECO:0000313" key="2">
    <source>
        <dbReference type="Proteomes" id="UP000694892"/>
    </source>
</evidence>